<dbReference type="PANTHER" id="PTHR34822:SF1">
    <property type="entry name" value="GRPB FAMILY PROTEIN"/>
    <property type="match status" value="1"/>
</dbReference>
<gene>
    <name evidence="1" type="ORF">JOC58_002100</name>
</gene>
<dbReference type="EMBL" id="JAVDQH010000007">
    <property type="protein sequence ID" value="MDR6244207.1"/>
    <property type="molecule type" value="Genomic_DNA"/>
</dbReference>
<proteinExistence type="predicted"/>
<accession>A0ABU1IZR8</accession>
<dbReference type="InterPro" id="IPR043519">
    <property type="entry name" value="NT_sf"/>
</dbReference>
<reference evidence="1 2" key="1">
    <citation type="submission" date="2023-07" db="EMBL/GenBank/DDBJ databases">
        <title>Genomic Encyclopedia of Type Strains, Phase IV (KMG-IV): sequencing the most valuable type-strain genomes for metagenomic binning, comparative biology and taxonomic classification.</title>
        <authorList>
            <person name="Goeker M."/>
        </authorList>
    </citation>
    <scope>NUCLEOTIDE SEQUENCE [LARGE SCALE GENOMIC DNA]</scope>
    <source>
        <strain evidence="1 2">DSM 22170</strain>
    </source>
</reference>
<evidence type="ECO:0000313" key="1">
    <source>
        <dbReference type="EMBL" id="MDR6244207.1"/>
    </source>
</evidence>
<sequence length="139" mass="16293">MQIRLSDYTADWIRMYDEEITILKQIYGDEIIQYEHFGSTSVPGLKAKPIIDIICIVHDTTRIDSFNDTMTALGYKVAGEYGIPGRRLFSKGGENRTHHIHMYPFAHPEIKRHLVFRDYLRVHPDEAQRYARLKEQLAQ</sequence>
<dbReference type="Gene3D" id="3.30.460.10">
    <property type="entry name" value="Beta Polymerase, domain 2"/>
    <property type="match status" value="1"/>
</dbReference>
<dbReference type="PANTHER" id="PTHR34822">
    <property type="entry name" value="GRPB DOMAIN PROTEIN (AFU_ORTHOLOGUE AFUA_1G01530)"/>
    <property type="match status" value="1"/>
</dbReference>
<comment type="caution">
    <text evidence="1">The sequence shown here is derived from an EMBL/GenBank/DDBJ whole genome shotgun (WGS) entry which is preliminary data.</text>
</comment>
<dbReference type="RefSeq" id="WP_373289139.1">
    <property type="nucleotide sequence ID" value="NZ_BMMB01000006.1"/>
</dbReference>
<keyword evidence="2" id="KW-1185">Reference proteome</keyword>
<dbReference type="InterPro" id="IPR007344">
    <property type="entry name" value="GrpB/CoaE"/>
</dbReference>
<dbReference type="Pfam" id="PF04229">
    <property type="entry name" value="GrpB"/>
    <property type="match status" value="1"/>
</dbReference>
<evidence type="ECO:0000313" key="2">
    <source>
        <dbReference type="Proteomes" id="UP001185028"/>
    </source>
</evidence>
<dbReference type="SUPFAM" id="SSF81301">
    <property type="entry name" value="Nucleotidyltransferase"/>
    <property type="match status" value="1"/>
</dbReference>
<name>A0ABU1IZR8_9BACL</name>
<dbReference type="Proteomes" id="UP001185028">
    <property type="component" value="Unassembled WGS sequence"/>
</dbReference>
<organism evidence="1 2">
    <name type="scientific">Paenibacillus hunanensis</name>
    <dbReference type="NCBI Taxonomy" id="539262"/>
    <lineage>
        <taxon>Bacteria</taxon>
        <taxon>Bacillati</taxon>
        <taxon>Bacillota</taxon>
        <taxon>Bacilli</taxon>
        <taxon>Bacillales</taxon>
        <taxon>Paenibacillaceae</taxon>
        <taxon>Paenibacillus</taxon>
    </lineage>
</organism>
<protein>
    <submittedName>
        <fullName evidence="1">GrpB-like predicted nucleotidyltransferase (UPF0157 family)</fullName>
    </submittedName>
</protein>